<keyword evidence="3" id="KW-1185">Reference proteome</keyword>
<dbReference type="CDD" id="cd06410">
    <property type="entry name" value="PB1_UP2"/>
    <property type="match status" value="1"/>
</dbReference>
<feature type="domain" description="PB1" evidence="1">
    <location>
        <begin position="19"/>
        <end position="104"/>
    </location>
</feature>
<accession>A0A804IYW3</accession>
<evidence type="ECO:0000313" key="3">
    <source>
        <dbReference type="Proteomes" id="UP000012960"/>
    </source>
</evidence>
<evidence type="ECO:0000313" key="2">
    <source>
        <dbReference type="EnsemblPlants" id="Ma04_p39330.1"/>
    </source>
</evidence>
<dbReference type="SMART" id="SM00666">
    <property type="entry name" value="PB1"/>
    <property type="match status" value="1"/>
</dbReference>
<evidence type="ECO:0000259" key="1">
    <source>
        <dbReference type="SMART" id="SM00666"/>
    </source>
</evidence>
<dbReference type="InterPro" id="IPR000270">
    <property type="entry name" value="PB1_dom"/>
</dbReference>
<dbReference type="PANTHER" id="PTHR31066">
    <property type="entry name" value="OS05G0427100 PROTEIN-RELATED"/>
    <property type="match status" value="1"/>
</dbReference>
<dbReference type="Pfam" id="PF00564">
    <property type="entry name" value="PB1"/>
    <property type="match status" value="1"/>
</dbReference>
<proteinExistence type="predicted"/>
<dbReference type="Proteomes" id="UP000012960">
    <property type="component" value="Unplaced"/>
</dbReference>
<dbReference type="SUPFAM" id="SSF54277">
    <property type="entry name" value="CAD &amp; PB1 domains"/>
    <property type="match status" value="1"/>
</dbReference>
<sequence length="350" mass="40169">MVAGEKAKLLCSFGGDFVNQHGRSLYVGGKTRLVSIDRSASFRTFISKMSELCDVDPRCLDVRFQLPDSGLDSRLISVENDNDVRNMMEEFDSNRKIPIFLFIDKSEHSDDEIAVVYREPASEADIAETLRLSKLQRDSNCDRGRAAHRPAWSEYFSGILRKRLCEASAGRLKHVGCAAEGCTWRVHASKLPQVSTFRIRTLTPEHTCIRSNDAGHRQATAKWIANCIRDKLRQNRNYKPREIINDIHREYGVLITYKRAFLGRQKALEELHDEPGRDMVLADNDYEHIMDNTNEEIQTWSDLDDPPRKKRGYQPHQSKEVRALHCTRCNQIGHNRRTCTIPESIQGGIR</sequence>
<reference evidence="2" key="1">
    <citation type="submission" date="2021-05" db="UniProtKB">
        <authorList>
            <consortium name="EnsemblPlants"/>
        </authorList>
    </citation>
    <scope>IDENTIFICATION</scope>
    <source>
        <strain evidence="2">subsp. malaccensis</strain>
    </source>
</reference>
<dbReference type="Gramene" id="Ma04_t39330.1">
    <property type="protein sequence ID" value="Ma04_p39330.1"/>
    <property type="gene ID" value="Ma04_g39330"/>
</dbReference>
<dbReference type="PANTHER" id="PTHR31066:SF97">
    <property type="entry name" value="OS03G0401100 PROTEIN"/>
    <property type="match status" value="1"/>
</dbReference>
<dbReference type="InterPro" id="IPR053198">
    <property type="entry name" value="Gynoecium_Dev_Regulator"/>
</dbReference>
<dbReference type="Gene3D" id="3.10.20.90">
    <property type="entry name" value="Phosphatidylinositol 3-kinase Catalytic Subunit, Chain A, domain 1"/>
    <property type="match status" value="1"/>
</dbReference>
<protein>
    <recommendedName>
        <fullName evidence="1">PB1 domain-containing protein</fullName>
    </recommendedName>
</protein>
<dbReference type="AlphaFoldDB" id="A0A804IYW3"/>
<organism evidence="2 3">
    <name type="scientific">Musa acuminata subsp. malaccensis</name>
    <name type="common">Wild banana</name>
    <name type="synonym">Musa malaccensis</name>
    <dbReference type="NCBI Taxonomy" id="214687"/>
    <lineage>
        <taxon>Eukaryota</taxon>
        <taxon>Viridiplantae</taxon>
        <taxon>Streptophyta</taxon>
        <taxon>Embryophyta</taxon>
        <taxon>Tracheophyta</taxon>
        <taxon>Spermatophyta</taxon>
        <taxon>Magnoliopsida</taxon>
        <taxon>Liliopsida</taxon>
        <taxon>Zingiberales</taxon>
        <taxon>Musaceae</taxon>
        <taxon>Musa</taxon>
    </lineage>
</organism>
<dbReference type="EnsemblPlants" id="Ma04_t39330.1">
    <property type="protein sequence ID" value="Ma04_p39330.1"/>
    <property type="gene ID" value="Ma04_g39330"/>
</dbReference>
<name>A0A804IYW3_MUSAM</name>